<dbReference type="EMBL" id="LAXJ01000012">
    <property type="protein sequence ID" value="KRS12153.1"/>
    <property type="molecule type" value="Genomic_DNA"/>
</dbReference>
<proteinExistence type="predicted"/>
<reference evidence="1 2" key="1">
    <citation type="submission" date="2015-04" db="EMBL/GenBank/DDBJ databases">
        <title>The draft genome sequence of Roseovarius sp.R12b.</title>
        <authorList>
            <person name="Li G."/>
            <person name="Lai Q."/>
            <person name="Shao Z."/>
            <person name="Yan P."/>
        </authorList>
    </citation>
    <scope>NUCLEOTIDE SEQUENCE [LARGE SCALE GENOMIC DNA]</scope>
    <source>
        <strain evidence="1 2">R12B</strain>
    </source>
</reference>
<dbReference type="Proteomes" id="UP000051295">
    <property type="component" value="Unassembled WGS sequence"/>
</dbReference>
<dbReference type="InterPro" id="IPR016181">
    <property type="entry name" value="Acyl_CoA_acyltransferase"/>
</dbReference>
<name>A0A0T5NT92_9RHOB</name>
<evidence type="ECO:0000313" key="1">
    <source>
        <dbReference type="EMBL" id="KRS12153.1"/>
    </source>
</evidence>
<organism evidence="1 2">
    <name type="scientific">Roseovarius atlanticus</name>
    <dbReference type="NCBI Taxonomy" id="1641875"/>
    <lineage>
        <taxon>Bacteria</taxon>
        <taxon>Pseudomonadati</taxon>
        <taxon>Pseudomonadota</taxon>
        <taxon>Alphaproteobacteria</taxon>
        <taxon>Rhodobacterales</taxon>
        <taxon>Roseobacteraceae</taxon>
        <taxon>Roseovarius</taxon>
    </lineage>
</organism>
<evidence type="ECO:0008006" key="3">
    <source>
        <dbReference type="Google" id="ProtNLM"/>
    </source>
</evidence>
<keyword evidence="2" id="KW-1185">Reference proteome</keyword>
<protein>
    <recommendedName>
        <fullName evidence="3">N-acetyltransferase domain-containing protein</fullName>
    </recommendedName>
</protein>
<accession>A0A0T5NT92</accession>
<dbReference type="AlphaFoldDB" id="A0A0T5NT92"/>
<dbReference type="SUPFAM" id="SSF55729">
    <property type="entry name" value="Acyl-CoA N-acyltransferases (Nat)"/>
    <property type="match status" value="1"/>
</dbReference>
<dbReference type="PATRIC" id="fig|1641875.4.peg.391"/>
<comment type="caution">
    <text evidence="1">The sequence shown here is derived from an EMBL/GenBank/DDBJ whole genome shotgun (WGS) entry which is preliminary data.</text>
</comment>
<gene>
    <name evidence="1" type="ORF">XM53_12990</name>
</gene>
<sequence length="232" mass="25903">MQSQMLNSLDVIKVGGACVAGLGRNGYRIETVSDFDEMEQLVRAHGKTSVTAKLSAHYNDFTENSGFWLVLWEGETFVAAVATRYDNVGRESMGDYMRRTMRRHYPHPSGETLTAFTTALPPGFHGRMAYIGELFVAPGQRGSRQRLRHLMILLHCCIASKWPVDWTYAMMRDRDVMAGFATTYGFTVQVPGVAKWADPPPPGRGDSEWLVALSSEHLAHMMAYYAGSLESL</sequence>
<evidence type="ECO:0000313" key="2">
    <source>
        <dbReference type="Proteomes" id="UP000051295"/>
    </source>
</evidence>